<keyword evidence="2" id="KW-1185">Reference proteome</keyword>
<evidence type="ECO:0008006" key="3">
    <source>
        <dbReference type="Google" id="ProtNLM"/>
    </source>
</evidence>
<dbReference type="Gene3D" id="3.40.50.10480">
    <property type="entry name" value="Probable brix-domain ribosomal biogenesis protein"/>
    <property type="match status" value="1"/>
</dbReference>
<proteinExistence type="predicted"/>
<comment type="caution">
    <text evidence="1">The sequence shown here is derived from an EMBL/GenBank/DDBJ whole genome shotgun (WGS) entry which is preliminary data.</text>
</comment>
<name>A0A062V5N7_9EURY</name>
<dbReference type="EMBL" id="JMIY01000007">
    <property type="protein sequence ID" value="KCZ70720.1"/>
    <property type="molecule type" value="Genomic_DNA"/>
</dbReference>
<sequence>MIITTARKPSSKTRTFCRHLSRFTGWEYINRGKSSLSAFADEPFLLIGESKGNPWSFNFFIDGRCILSIHANVSLLKETKPGQEPIIEGNTPLALALSKVTGLRIGGSSERVIRVDDSIGFLDRDVPYIVLKVLERRGEVIV</sequence>
<gene>
    <name evidence="1" type="ORF">ANME2D_02744</name>
</gene>
<dbReference type="SUPFAM" id="SSF52954">
    <property type="entry name" value="Class II aaRS ABD-related"/>
    <property type="match status" value="1"/>
</dbReference>
<organism evidence="1 2">
    <name type="scientific">Candidatus Methanoperedens nitratireducens</name>
    <dbReference type="NCBI Taxonomy" id="1392998"/>
    <lineage>
        <taxon>Archaea</taxon>
        <taxon>Methanobacteriati</taxon>
        <taxon>Methanobacteriota</taxon>
        <taxon>Stenosarchaea group</taxon>
        <taxon>Methanomicrobia</taxon>
        <taxon>Methanosarcinales</taxon>
        <taxon>ANME-2 cluster</taxon>
        <taxon>Candidatus Methanoperedentaceae</taxon>
        <taxon>Candidatus Methanoperedens</taxon>
    </lineage>
</organism>
<evidence type="ECO:0000313" key="1">
    <source>
        <dbReference type="EMBL" id="KCZ70720.1"/>
    </source>
</evidence>
<evidence type="ECO:0000313" key="2">
    <source>
        <dbReference type="Proteomes" id="UP000027153"/>
    </source>
</evidence>
<protein>
    <recommendedName>
        <fullName evidence="3">Brix domain-containing ribosomal biogenesis protein</fullName>
    </recommendedName>
</protein>
<dbReference type="AlphaFoldDB" id="A0A062V5N7"/>
<accession>A0A062V5N7</accession>
<reference evidence="1 2" key="1">
    <citation type="journal article" date="2013" name="Nature">
        <title>Anaerobic oxidation of methane coupled to nitrate reduction in a novel archaeal lineage.</title>
        <authorList>
            <person name="Haroon M.F."/>
            <person name="Hu S."/>
            <person name="Shi Y."/>
            <person name="Imelfort M."/>
            <person name="Keller J."/>
            <person name="Hugenholtz P."/>
            <person name="Yuan Z."/>
            <person name="Tyson G.W."/>
        </authorList>
    </citation>
    <scope>NUCLEOTIDE SEQUENCE [LARGE SCALE GENOMIC DNA]</scope>
    <source>
        <strain evidence="1 2">ANME-2d</strain>
    </source>
</reference>
<dbReference type="Proteomes" id="UP000027153">
    <property type="component" value="Unassembled WGS sequence"/>
</dbReference>
<dbReference type="RefSeq" id="WP_081810285.1">
    <property type="nucleotide sequence ID" value="NZ_JMIY01000007.1"/>
</dbReference>
<dbReference type="OrthoDB" id="117530at2157"/>